<reference evidence="1 2" key="1">
    <citation type="submission" date="2007-08" db="EMBL/GenBank/DDBJ databases">
        <title>Complete sequence of Roseiflexus castenholzii DSM 13941.</title>
        <authorList>
            <consortium name="US DOE Joint Genome Institute"/>
            <person name="Copeland A."/>
            <person name="Lucas S."/>
            <person name="Lapidus A."/>
            <person name="Barry K."/>
            <person name="Glavina del Rio T."/>
            <person name="Dalin E."/>
            <person name="Tice H."/>
            <person name="Pitluck S."/>
            <person name="Thompson L.S."/>
            <person name="Brettin T."/>
            <person name="Bruce D."/>
            <person name="Detter J.C."/>
            <person name="Han C."/>
            <person name="Tapia R."/>
            <person name="Schmutz J."/>
            <person name="Larimer F."/>
            <person name="Land M."/>
            <person name="Hauser L."/>
            <person name="Kyrpides N."/>
            <person name="Mikhailova N."/>
            <person name="Bryant D.A."/>
            <person name="Hanada S."/>
            <person name="Tsukatani Y."/>
            <person name="Richardson P."/>
        </authorList>
    </citation>
    <scope>NUCLEOTIDE SEQUENCE [LARGE SCALE GENOMIC DNA]</scope>
    <source>
        <strain evidence="2">DSM 13941 / HLO8</strain>
    </source>
</reference>
<dbReference type="RefSeq" id="WP_012120582.1">
    <property type="nucleotide sequence ID" value="NC_009767.1"/>
</dbReference>
<dbReference type="PANTHER" id="PTHR31285">
    <property type="entry name" value="NICOTINAMIDE MONONUCLEOTIDE ADENYLYLTRANSFERASE"/>
    <property type="match status" value="1"/>
</dbReference>
<dbReference type="Proteomes" id="UP000000263">
    <property type="component" value="Chromosome"/>
</dbReference>
<dbReference type="PANTHER" id="PTHR31285:SF0">
    <property type="entry name" value="NICOTINAMIDE MONONUCLEOTIDE ADENYLYLTRANSFERASE"/>
    <property type="match status" value="1"/>
</dbReference>
<dbReference type="GO" id="GO:0016887">
    <property type="term" value="F:ATP hydrolysis activity"/>
    <property type="evidence" value="ECO:0007669"/>
    <property type="project" value="TreeGrafter"/>
</dbReference>
<dbReference type="AlphaFoldDB" id="A7NKY8"/>
<dbReference type="InterPro" id="IPR014729">
    <property type="entry name" value="Rossmann-like_a/b/a_fold"/>
</dbReference>
<dbReference type="SUPFAM" id="SSF52374">
    <property type="entry name" value="Nucleotidylyl transferase"/>
    <property type="match status" value="1"/>
</dbReference>
<dbReference type="EMBL" id="CP000804">
    <property type="protein sequence ID" value="ABU58158.1"/>
    <property type="molecule type" value="Genomic_DNA"/>
</dbReference>
<protein>
    <recommendedName>
        <fullName evidence="3">Cytidyltransferase-like domain-containing protein</fullName>
    </recommendedName>
</protein>
<evidence type="ECO:0000313" key="2">
    <source>
        <dbReference type="Proteomes" id="UP000000263"/>
    </source>
</evidence>
<dbReference type="GO" id="GO:0000309">
    <property type="term" value="F:nicotinamide-nucleotide adenylyltransferase activity"/>
    <property type="evidence" value="ECO:0007669"/>
    <property type="project" value="TreeGrafter"/>
</dbReference>
<dbReference type="GO" id="GO:0005737">
    <property type="term" value="C:cytoplasm"/>
    <property type="evidence" value="ECO:0007669"/>
    <property type="project" value="TreeGrafter"/>
</dbReference>
<dbReference type="KEGG" id="rca:Rcas_2072"/>
<dbReference type="HOGENOM" id="CLU_026547_0_0_0"/>
<organism evidence="1 2">
    <name type="scientific">Roseiflexus castenholzii (strain DSM 13941 / HLO8)</name>
    <dbReference type="NCBI Taxonomy" id="383372"/>
    <lineage>
        <taxon>Bacteria</taxon>
        <taxon>Bacillati</taxon>
        <taxon>Chloroflexota</taxon>
        <taxon>Chloroflexia</taxon>
        <taxon>Chloroflexales</taxon>
        <taxon>Roseiflexineae</taxon>
        <taxon>Roseiflexaceae</taxon>
        <taxon>Roseiflexus</taxon>
    </lineage>
</organism>
<gene>
    <name evidence="1" type="ordered locus">Rcas_2072</name>
</gene>
<evidence type="ECO:0000313" key="1">
    <source>
        <dbReference type="EMBL" id="ABU58158.1"/>
    </source>
</evidence>
<keyword evidence="2" id="KW-1185">Reference proteome</keyword>
<dbReference type="Gene3D" id="3.40.50.620">
    <property type="entry name" value="HUPs"/>
    <property type="match status" value="2"/>
</dbReference>
<name>A7NKY8_ROSCS</name>
<accession>A7NKY8</accession>
<dbReference type="eggNOG" id="COG1057">
    <property type="taxonomic scope" value="Bacteria"/>
</dbReference>
<sequence length="378" mass="40723">MNLIPTETIAAIHDTPHRLVFEFAGAGSLALYWLHSVPGSSRTVLEATDRYAATSLTDLIGKTPEKFVSADTARIMAEMAYRRAMRLTDGAAACLGVACTAAIATDRAKRGAHGCSIAVYDGTTMRAFNLTLAKGARDRAGEEQVISLLIIRAIASACGVAAPDLALEPPETLEVDEETRPDPLTLLVQGDVEDVFIDIDGHAHLKGTPPVALLSGSFNPLHAGHEQLAQAAAAFLRVPVVFELPILNADKPPLGYAELERRLEQFRGRYPVVLSRAPLFVQKANLFPGCTFVIGYDTAIRIIDPRYYDGEAGRNAAFAAIAAHGCTFLVAGRIKDGVFRTLADIDLPASLRPLFRELPERIFRVDLSSSAIRNAYGT</sequence>
<dbReference type="STRING" id="383372.Rcas_2072"/>
<evidence type="ECO:0008006" key="3">
    <source>
        <dbReference type="Google" id="ProtNLM"/>
    </source>
</evidence>
<dbReference type="OrthoDB" id="156876at2"/>
<proteinExistence type="predicted"/>